<organism evidence="1 2">
    <name type="scientific">Punica granatum</name>
    <name type="common">Pomegranate</name>
    <dbReference type="NCBI Taxonomy" id="22663"/>
    <lineage>
        <taxon>Eukaryota</taxon>
        <taxon>Viridiplantae</taxon>
        <taxon>Streptophyta</taxon>
        <taxon>Embryophyta</taxon>
        <taxon>Tracheophyta</taxon>
        <taxon>Spermatophyta</taxon>
        <taxon>Magnoliopsida</taxon>
        <taxon>eudicotyledons</taxon>
        <taxon>Gunneridae</taxon>
        <taxon>Pentapetalae</taxon>
        <taxon>rosids</taxon>
        <taxon>malvids</taxon>
        <taxon>Myrtales</taxon>
        <taxon>Lythraceae</taxon>
        <taxon>Punica</taxon>
    </lineage>
</organism>
<gene>
    <name evidence="1" type="ORF">CRG98_022700</name>
</gene>
<name>A0A2I0JKS0_PUNGR</name>
<dbReference type="AlphaFoldDB" id="A0A2I0JKS0"/>
<dbReference type="EMBL" id="PGOL01001564">
    <property type="protein sequence ID" value="PKI56871.1"/>
    <property type="molecule type" value="Genomic_DNA"/>
</dbReference>
<keyword evidence="2" id="KW-1185">Reference proteome</keyword>
<evidence type="ECO:0000313" key="1">
    <source>
        <dbReference type="EMBL" id="PKI56871.1"/>
    </source>
</evidence>
<comment type="caution">
    <text evidence="1">The sequence shown here is derived from an EMBL/GenBank/DDBJ whole genome shotgun (WGS) entry which is preliminary data.</text>
</comment>
<reference evidence="1 2" key="1">
    <citation type="submission" date="2017-11" db="EMBL/GenBank/DDBJ databases">
        <title>De-novo sequencing of pomegranate (Punica granatum L.) genome.</title>
        <authorList>
            <person name="Akparov Z."/>
            <person name="Amiraslanov A."/>
            <person name="Hajiyeva S."/>
            <person name="Abbasov M."/>
            <person name="Kaur K."/>
            <person name="Hamwieh A."/>
            <person name="Solovyev V."/>
            <person name="Salamov A."/>
            <person name="Braich B."/>
            <person name="Kosarev P."/>
            <person name="Mahmoud A."/>
            <person name="Hajiyev E."/>
            <person name="Babayeva S."/>
            <person name="Izzatullayeva V."/>
            <person name="Mammadov A."/>
            <person name="Mammadov A."/>
            <person name="Sharifova S."/>
            <person name="Ojaghi J."/>
            <person name="Eynullazada K."/>
            <person name="Bayramov B."/>
            <person name="Abdulazimova A."/>
            <person name="Shahmuradov I."/>
        </authorList>
    </citation>
    <scope>NUCLEOTIDE SEQUENCE [LARGE SCALE GENOMIC DNA]</scope>
    <source>
        <strain evidence="2">cv. AG2017</strain>
        <tissue evidence="1">Leaf</tissue>
    </source>
</reference>
<dbReference type="Proteomes" id="UP000233551">
    <property type="component" value="Unassembled WGS sequence"/>
</dbReference>
<sequence length="175" mass="19994">MAHTLRKTQVPFRKVKPPTRVSSLGLWETSRRADGWRRRVKQRIQYKCLIRFTLHIENNPNLGFTSAISKTPIHRAPRHPWNNIPISSSSTRMLIGARTEPVLRDLQHKWTATLSSPGTPSYEASFPLYAETQSALQALFIAANSGWNKIWGECDALLLVESILNPSSSPWHFFF</sequence>
<proteinExistence type="predicted"/>
<protein>
    <recommendedName>
        <fullName evidence="3">RNase H type-1 domain-containing protein</fullName>
    </recommendedName>
</protein>
<accession>A0A2I0JKS0</accession>
<evidence type="ECO:0000313" key="2">
    <source>
        <dbReference type="Proteomes" id="UP000233551"/>
    </source>
</evidence>
<evidence type="ECO:0008006" key="3">
    <source>
        <dbReference type="Google" id="ProtNLM"/>
    </source>
</evidence>